<dbReference type="InterPro" id="IPR002048">
    <property type="entry name" value="EF_hand_dom"/>
</dbReference>
<dbReference type="Proteomes" id="UP001152795">
    <property type="component" value="Unassembled WGS sequence"/>
</dbReference>
<dbReference type="OrthoDB" id="431720at2759"/>
<dbReference type="Gene3D" id="1.10.287.70">
    <property type="match status" value="4"/>
</dbReference>
<feature type="transmembrane region" description="Helical" evidence="19">
    <location>
        <begin position="1247"/>
        <end position="1266"/>
    </location>
</feature>
<keyword evidence="10 16" id="KW-0851">Voltage-gated channel</keyword>
<dbReference type="InterPro" id="IPR027359">
    <property type="entry name" value="Volt_channel_dom_sf"/>
</dbReference>
<accession>A0A7D9DXA2</accession>
<evidence type="ECO:0000256" key="13">
    <source>
        <dbReference type="ARBA" id="ARBA00023136"/>
    </source>
</evidence>
<feature type="compositionally biased region" description="Basic and acidic residues" evidence="18">
    <location>
        <begin position="717"/>
        <end position="726"/>
    </location>
</feature>
<feature type="compositionally biased region" description="Basic and acidic residues" evidence="18">
    <location>
        <begin position="1558"/>
        <end position="1567"/>
    </location>
</feature>
<feature type="transmembrane region" description="Helical" evidence="19">
    <location>
        <begin position="826"/>
        <end position="847"/>
    </location>
</feature>
<evidence type="ECO:0000313" key="21">
    <source>
        <dbReference type="Proteomes" id="UP001152795"/>
    </source>
</evidence>
<dbReference type="FunFam" id="1.10.287.70:FF:000059">
    <property type="entry name" value="Voltage-dependent N-type calcium channel subunit alpha"/>
    <property type="match status" value="1"/>
</dbReference>
<dbReference type="InterPro" id="IPR050599">
    <property type="entry name" value="VDCC_alpha-1_subunit"/>
</dbReference>
<keyword evidence="7" id="KW-0479">Metal-binding</keyword>
<feature type="transmembrane region" description="Helical" evidence="19">
    <location>
        <begin position="1183"/>
        <end position="1202"/>
    </location>
</feature>
<reference evidence="20" key="1">
    <citation type="submission" date="2020-04" db="EMBL/GenBank/DDBJ databases">
        <authorList>
            <person name="Alioto T."/>
            <person name="Alioto T."/>
            <person name="Gomez Garrido J."/>
        </authorList>
    </citation>
    <scope>NUCLEOTIDE SEQUENCE</scope>
    <source>
        <strain evidence="20">A484AB</strain>
    </source>
</reference>
<dbReference type="FunFam" id="1.10.287.70:FF:000068">
    <property type="entry name" value="Voltage-dependent N-type calcium channel subunit alpha"/>
    <property type="match status" value="1"/>
</dbReference>
<feature type="transmembrane region" description="Helical" evidence="19">
    <location>
        <begin position="197"/>
        <end position="218"/>
    </location>
</feature>
<evidence type="ECO:0000256" key="14">
    <source>
        <dbReference type="ARBA" id="ARBA00023180"/>
    </source>
</evidence>
<dbReference type="FunFam" id="1.20.120.350:FF:000001">
    <property type="entry name" value="Voltage-dependent L-type calcium channel subunit alpha"/>
    <property type="match status" value="1"/>
</dbReference>
<feature type="transmembrane region" description="Helical" evidence="19">
    <location>
        <begin position="141"/>
        <end position="161"/>
    </location>
</feature>
<protein>
    <submittedName>
        <fullName evidence="20">Voltage-dependent N-type calcium channel subunit alpha-1B-like</fullName>
    </submittedName>
</protein>
<evidence type="ECO:0000256" key="15">
    <source>
        <dbReference type="ARBA" id="ARBA00023303"/>
    </source>
</evidence>
<evidence type="ECO:0000256" key="2">
    <source>
        <dbReference type="ARBA" id="ARBA00022448"/>
    </source>
</evidence>
<evidence type="ECO:0000256" key="7">
    <source>
        <dbReference type="ARBA" id="ARBA00022723"/>
    </source>
</evidence>
<feature type="transmembrane region" description="Helical" evidence="19">
    <location>
        <begin position="1152"/>
        <end position="1171"/>
    </location>
</feature>
<evidence type="ECO:0000256" key="3">
    <source>
        <dbReference type="ARBA" id="ARBA00022553"/>
    </source>
</evidence>
<dbReference type="PANTHER" id="PTHR45628">
    <property type="entry name" value="VOLTAGE-DEPENDENT CALCIUM CHANNEL TYPE A SUBUNIT ALPHA-1"/>
    <property type="match status" value="1"/>
</dbReference>
<sequence length="1656" mass="189200">MDERNRQYLSENMDDELRTQTLGETRFQDQQFGSQSEVIPPRKTYTSLWLFAETNPFRMRCKTIVESKPFDYFILLTIFANCILLAMNTPLPKGDKSITNERIESAEIYLLVIFGLECILKIIAFGFMLHPGSYLRSGWNMLDFVVVVTGFISLPELNIGINAGSLKALRAARVLRPLKLVSGIPSLQVVMKSIMCAISPLLQICLLVGFVIVLYAIIGLQFLNGSFHYVCVTNGTVPEEPQICAAPGKAGLDCDSGQDCKPLWMGPNDGITSFDNIFLGMLAVFQVITNEGWTDIMYWTFDALDNDAYVFWFLYYSLVVIGSFFMLNLVLGVLSGEFAKERERVENRKAFLKVRRSEQVERQVTGYLDWLSKAEDILMEEEENGDEGMEYERYEGGVAMTSDVLARRRHKTQKDEGFWKNFLRRNKRWRVKVRHMVKHDVFYWTVITCVFLNTVSVSLLHYRQPDWLTQMQDKAETIFLTFFFLEMCLKIYGLGFQIYFNSQFNRFDFVIVWCSIIEYILSKAEGMNLGISVLRALRLLRLFKFTRYWSSLRNLITSLLGSIKSILSLLFLLFLFIVIFALLGMQLFGAKFKIAREENPRTNFDDFWNAMLSVFQILTGEDWNAVMYDGVMASGGPHSVTGLGVSLYFVLLVVLGNYTLLNVFLAIAVDNLANAQQLNEDEEAEEQAREDRKREIKAEFERRIRNNGHATNTAVEIDGRRDGPREDEFEQEDDGDLRPATLVKTMKNPERIVVQTSLEKPIIDTKTFFLFSPTNRIRIIAHKIVNFKHFDNGILVCILISSVLLACEDVVNEKAQVNKVLTYCDYVFTTIFAFEVVVKMIDYGVLLHKGSYLRDSWNFIDALVVSSAIASLVLASSPDSSPSAQKVVKLLRVLRVLRPLKAVNKSQNLKAVFQCIVFSLKNVMNILLITILFLFIFACIGVQLFQGKFFGCSDASKMTEEECQGEFYTYSNDLSDVENPEKSDREWSKQDWHFDNVLFAMSTLFASSTGEGWPAVMQAAIDATGIDRGPIVNNQIEVALYFILFVVIFSFFFINIFVALIILTFQDEKEKEQGDCELERNQRDCLHIAIIKKPIQRFMPDNPNSPQYRVWQIVDSAPFEYFIMLLIVLNTLTMMMKYYNEPATYRTYLNRFNEVFTFLFTLEAVLKLYVFRRNYFRDGWNCFDFVIVLGSLVDFIITHGSSGEVPFDVSMFRIFRAARLVKLLKRGYTIRILLWTFLQSFKSLPYVGIMIGLLFFIYAIIGMQLFGKVSIKMGEDPVMGESDIWTQMTNRNNFRSFFPAIQVLFRAATGENWHYIMLACTSEALCTDDAVPAKGKGETCGSDIAYLYFISFVFLCSFLMLNLFVAVIMDNFEYLTRDESILGPHHLDEFVRVWAEFDPAATGRIKHTEVCQLLRQMVPPVGIGMKCPKIVAYKRLIKMNMPLDADGTVEFTATLFALVRTALGVLTDNNNLKKNDKEMQALLKRVWPKLTKNTLDKIMPKPPRDAGTQQMTVGKIYCAKLIYENYKFLKRKGDTQDGGNILGRFVGGNGYRNVHGSQDMERNEDIPMRSLRPSVTPTDTTSHRSLPPSLLSQSRHSRTSLSSSPVPRASSAGDSGVSENGYHPNMNQHIAMAIRSGKSPYAIYGLQEVDDGDDWC</sequence>
<evidence type="ECO:0000256" key="8">
    <source>
        <dbReference type="ARBA" id="ARBA00022737"/>
    </source>
</evidence>
<dbReference type="FunFam" id="1.10.287.70:FF:000117">
    <property type="entry name" value="Voltage-gated Ca2+ channel, alpha subunit"/>
    <property type="match status" value="1"/>
</dbReference>
<dbReference type="InterPro" id="IPR031649">
    <property type="entry name" value="GPHH_dom"/>
</dbReference>
<evidence type="ECO:0000256" key="4">
    <source>
        <dbReference type="ARBA" id="ARBA00022568"/>
    </source>
</evidence>
<evidence type="ECO:0000256" key="17">
    <source>
        <dbReference type="SAM" id="Coils"/>
    </source>
</evidence>
<comment type="subcellular location">
    <subcellularLocation>
        <location evidence="1 16">Membrane</location>
        <topology evidence="1 16">Multi-pass membrane protein</topology>
    </subcellularLocation>
</comment>
<comment type="similarity">
    <text evidence="16">Belongs to the calcium channel alpha-1 subunit (TC 1.A.1.11) family.</text>
</comment>
<dbReference type="GO" id="GO:0005509">
    <property type="term" value="F:calcium ion binding"/>
    <property type="evidence" value="ECO:0007669"/>
    <property type="project" value="InterPro"/>
</dbReference>
<evidence type="ECO:0000256" key="16">
    <source>
        <dbReference type="RuleBase" id="RU003808"/>
    </source>
</evidence>
<evidence type="ECO:0000256" key="5">
    <source>
        <dbReference type="ARBA" id="ARBA00022673"/>
    </source>
</evidence>
<evidence type="ECO:0000256" key="19">
    <source>
        <dbReference type="SAM" id="Phobius"/>
    </source>
</evidence>
<name>A0A7D9DXA2_PARCT</name>
<dbReference type="Gene3D" id="1.10.238.10">
    <property type="entry name" value="EF-hand"/>
    <property type="match status" value="1"/>
</dbReference>
<dbReference type="GO" id="GO:0005891">
    <property type="term" value="C:voltage-gated calcium channel complex"/>
    <property type="evidence" value="ECO:0007669"/>
    <property type="project" value="InterPro"/>
</dbReference>
<keyword evidence="14" id="KW-0325">Glycoprotein</keyword>
<evidence type="ECO:0000256" key="12">
    <source>
        <dbReference type="ARBA" id="ARBA00023065"/>
    </source>
</evidence>
<evidence type="ECO:0000256" key="11">
    <source>
        <dbReference type="ARBA" id="ARBA00022989"/>
    </source>
</evidence>
<dbReference type="InterPro" id="IPR014873">
    <property type="entry name" value="VDCC_a1su_IQ"/>
</dbReference>
<feature type="transmembrane region" description="Helical" evidence="19">
    <location>
        <begin position="1038"/>
        <end position="1065"/>
    </location>
</feature>
<feature type="transmembrane region" description="Helical" evidence="19">
    <location>
        <begin position="108"/>
        <end position="129"/>
    </location>
</feature>
<dbReference type="EMBL" id="CACRXK020002839">
    <property type="protein sequence ID" value="CAB3996293.1"/>
    <property type="molecule type" value="Genomic_DNA"/>
</dbReference>
<evidence type="ECO:0000313" key="20">
    <source>
        <dbReference type="EMBL" id="CAB3996293.1"/>
    </source>
</evidence>
<feature type="transmembrane region" description="Helical" evidence="19">
    <location>
        <begin position="789"/>
        <end position="806"/>
    </location>
</feature>
<feature type="transmembrane region" description="Helical" evidence="19">
    <location>
        <begin position="441"/>
        <end position="462"/>
    </location>
</feature>
<keyword evidence="15" id="KW-0407">Ion channel</keyword>
<keyword evidence="2" id="KW-0813">Transport</keyword>
<evidence type="ECO:0000256" key="1">
    <source>
        <dbReference type="ARBA" id="ARBA00004141"/>
    </source>
</evidence>
<feature type="region of interest" description="Disordered" evidence="18">
    <location>
        <begin position="711"/>
        <end position="734"/>
    </location>
</feature>
<keyword evidence="4 16" id="KW-0109">Calcium transport</keyword>
<comment type="caution">
    <text evidence="20">The sequence shown here is derived from an EMBL/GenBank/DDBJ whole genome shotgun (WGS) entry which is preliminary data.</text>
</comment>
<feature type="transmembrane region" description="Helical" evidence="19">
    <location>
        <begin position="926"/>
        <end position="945"/>
    </location>
</feature>
<evidence type="ECO:0000256" key="9">
    <source>
        <dbReference type="ARBA" id="ARBA00022837"/>
    </source>
</evidence>
<keyword evidence="8" id="KW-0677">Repeat</keyword>
<dbReference type="Gene3D" id="6.10.250.2500">
    <property type="match status" value="1"/>
</dbReference>
<keyword evidence="5 16" id="KW-0107">Calcium channel</keyword>
<feature type="transmembrane region" description="Helical" evidence="19">
    <location>
        <begin position="566"/>
        <end position="588"/>
    </location>
</feature>
<evidence type="ECO:0000256" key="6">
    <source>
        <dbReference type="ARBA" id="ARBA00022692"/>
    </source>
</evidence>
<keyword evidence="17" id="KW-0175">Coiled coil</keyword>
<feature type="transmembrane region" description="Helical" evidence="19">
    <location>
        <begin position="1121"/>
        <end position="1140"/>
    </location>
</feature>
<feature type="transmembrane region" description="Helical" evidence="19">
    <location>
        <begin position="474"/>
        <end position="492"/>
    </location>
</feature>
<dbReference type="Gene3D" id="1.20.120.350">
    <property type="entry name" value="Voltage-gated potassium channels. Chain C"/>
    <property type="match status" value="4"/>
</dbReference>
<keyword evidence="6 19" id="KW-0812">Transmembrane</keyword>
<feature type="coiled-coil region" evidence="17">
    <location>
        <begin position="665"/>
        <end position="699"/>
    </location>
</feature>
<dbReference type="Pfam" id="PF08763">
    <property type="entry name" value="Ca_chan_IQ"/>
    <property type="match status" value="1"/>
</dbReference>
<dbReference type="GO" id="GO:0098703">
    <property type="term" value="P:calcium ion import across plasma membrane"/>
    <property type="evidence" value="ECO:0007669"/>
    <property type="project" value="TreeGrafter"/>
</dbReference>
<feature type="region of interest" description="Disordered" evidence="18">
    <location>
        <begin position="1545"/>
        <end position="1624"/>
    </location>
</feature>
<dbReference type="InterPro" id="IPR005821">
    <property type="entry name" value="Ion_trans_dom"/>
</dbReference>
<dbReference type="GO" id="GO:0008331">
    <property type="term" value="F:high voltage-gated calcium channel activity"/>
    <property type="evidence" value="ECO:0007669"/>
    <property type="project" value="TreeGrafter"/>
</dbReference>
<feature type="transmembrane region" description="Helical" evidence="19">
    <location>
        <begin position="1344"/>
        <end position="1369"/>
    </location>
</feature>
<feature type="transmembrane region" description="Helical" evidence="19">
    <location>
        <begin position="309"/>
        <end position="334"/>
    </location>
</feature>
<dbReference type="SUPFAM" id="SSF81324">
    <property type="entry name" value="Voltage-gated potassium channels"/>
    <property type="match status" value="4"/>
</dbReference>
<keyword evidence="11 19" id="KW-1133">Transmembrane helix</keyword>
<dbReference type="GO" id="GO:0098793">
    <property type="term" value="C:presynapse"/>
    <property type="evidence" value="ECO:0007669"/>
    <property type="project" value="UniProtKB-ARBA"/>
</dbReference>
<keyword evidence="21" id="KW-1185">Reference proteome</keyword>
<dbReference type="Pfam" id="PF16905">
    <property type="entry name" value="GPHH"/>
    <property type="match status" value="1"/>
</dbReference>
<dbReference type="Pfam" id="PF00520">
    <property type="entry name" value="Ion_trans"/>
    <property type="match status" value="4"/>
</dbReference>
<keyword evidence="9 16" id="KW-0106">Calcium</keyword>
<keyword evidence="3" id="KW-0597">Phosphoprotein</keyword>
<feature type="transmembrane region" description="Helical" evidence="19">
    <location>
        <begin position="647"/>
        <end position="669"/>
    </location>
</feature>
<evidence type="ECO:0000256" key="10">
    <source>
        <dbReference type="ARBA" id="ARBA00022882"/>
    </source>
</evidence>
<dbReference type="PANTHER" id="PTHR45628:SF7">
    <property type="entry name" value="VOLTAGE-DEPENDENT CALCIUM CHANNEL TYPE A SUBUNIT ALPHA-1"/>
    <property type="match status" value="1"/>
</dbReference>
<keyword evidence="13 19" id="KW-0472">Membrane</keyword>
<evidence type="ECO:0000256" key="18">
    <source>
        <dbReference type="SAM" id="MobiDB-lite"/>
    </source>
</evidence>
<proteinExistence type="inferred from homology"/>
<keyword evidence="12" id="KW-0406">Ion transport</keyword>
<gene>
    <name evidence="20" type="ORF">PACLA_8A021418</name>
</gene>
<dbReference type="FunFam" id="1.20.120.350:FF:000095">
    <property type="entry name" value="Voltage-gated Ca2+ channel, alpha subunit"/>
    <property type="match status" value="1"/>
</dbReference>
<dbReference type="FunFam" id="1.20.120.350:FF:000011">
    <property type="entry name" value="Voltage-dependent N-type calcium channel subunit alpha"/>
    <property type="match status" value="1"/>
</dbReference>
<dbReference type="InterPro" id="IPR002077">
    <property type="entry name" value="VDCCAlpha1"/>
</dbReference>
<organism evidence="20 21">
    <name type="scientific">Paramuricea clavata</name>
    <name type="common">Red gorgonian</name>
    <name type="synonym">Violescent sea-whip</name>
    <dbReference type="NCBI Taxonomy" id="317549"/>
    <lineage>
        <taxon>Eukaryota</taxon>
        <taxon>Metazoa</taxon>
        <taxon>Cnidaria</taxon>
        <taxon>Anthozoa</taxon>
        <taxon>Octocorallia</taxon>
        <taxon>Malacalcyonacea</taxon>
        <taxon>Plexauridae</taxon>
        <taxon>Paramuricea</taxon>
    </lineage>
</organism>
<dbReference type="PRINTS" id="PR00167">
    <property type="entry name" value="CACHANNEL"/>
</dbReference>
<feature type="compositionally biased region" description="Low complexity" evidence="18">
    <location>
        <begin position="1583"/>
        <end position="1612"/>
    </location>
</feature>
<dbReference type="PROSITE" id="PS50222">
    <property type="entry name" value="EF_HAND_2"/>
    <property type="match status" value="1"/>
</dbReference>